<keyword evidence="1" id="KW-0812">Transmembrane</keyword>
<feature type="signal peptide" evidence="2">
    <location>
        <begin position="1"/>
        <end position="31"/>
    </location>
</feature>
<evidence type="ECO:0000256" key="1">
    <source>
        <dbReference type="SAM" id="Phobius"/>
    </source>
</evidence>
<dbReference type="Pfam" id="PF17784">
    <property type="entry name" value="Sulfotransfer_4"/>
    <property type="match status" value="1"/>
</dbReference>
<dbReference type="SUPFAM" id="SSF52540">
    <property type="entry name" value="P-loop containing nucleoside triphosphate hydrolases"/>
    <property type="match status" value="1"/>
</dbReference>
<keyword evidence="2" id="KW-0732">Signal</keyword>
<dbReference type="Gene3D" id="3.40.50.300">
    <property type="entry name" value="P-loop containing nucleotide triphosphate hydrolases"/>
    <property type="match status" value="1"/>
</dbReference>
<gene>
    <name evidence="3" type="ORF">BU26DRAFT_522124</name>
</gene>
<dbReference type="OrthoDB" id="408152at2759"/>
<dbReference type="PANTHER" id="PTHR36978">
    <property type="entry name" value="P-LOOP CONTAINING NUCLEOTIDE TRIPHOSPHATE HYDROLASE"/>
    <property type="match status" value="1"/>
</dbReference>
<dbReference type="RefSeq" id="XP_033680742.1">
    <property type="nucleotide sequence ID" value="XM_033829705.1"/>
</dbReference>
<dbReference type="PANTHER" id="PTHR36978:SF3">
    <property type="entry name" value="P-LOOP CONTAINING NUCLEOSIDE TRIPHOSPHATE HYDROLASE PROTEIN"/>
    <property type="match status" value="1"/>
</dbReference>
<keyword evidence="1" id="KW-0472">Membrane</keyword>
<dbReference type="InterPro" id="IPR027417">
    <property type="entry name" value="P-loop_NTPase"/>
</dbReference>
<keyword evidence="1" id="KW-1133">Transmembrane helix</keyword>
<evidence type="ECO:0000256" key="2">
    <source>
        <dbReference type="SAM" id="SignalP"/>
    </source>
</evidence>
<dbReference type="EMBL" id="ML987200">
    <property type="protein sequence ID" value="KAF2245738.1"/>
    <property type="molecule type" value="Genomic_DNA"/>
</dbReference>
<keyword evidence="4" id="KW-1185">Reference proteome</keyword>
<evidence type="ECO:0000313" key="4">
    <source>
        <dbReference type="Proteomes" id="UP000800094"/>
    </source>
</evidence>
<feature type="transmembrane region" description="Helical" evidence="1">
    <location>
        <begin position="281"/>
        <end position="300"/>
    </location>
</feature>
<dbReference type="GeneID" id="54583035"/>
<accession>A0A6A6I6N4</accession>
<proteinExistence type="predicted"/>
<dbReference type="Proteomes" id="UP000800094">
    <property type="component" value="Unassembled WGS sequence"/>
</dbReference>
<organism evidence="3 4">
    <name type="scientific">Trematosphaeria pertusa</name>
    <dbReference type="NCBI Taxonomy" id="390896"/>
    <lineage>
        <taxon>Eukaryota</taxon>
        <taxon>Fungi</taxon>
        <taxon>Dikarya</taxon>
        <taxon>Ascomycota</taxon>
        <taxon>Pezizomycotina</taxon>
        <taxon>Dothideomycetes</taxon>
        <taxon>Pleosporomycetidae</taxon>
        <taxon>Pleosporales</taxon>
        <taxon>Massarineae</taxon>
        <taxon>Trematosphaeriaceae</taxon>
        <taxon>Trematosphaeria</taxon>
    </lineage>
</organism>
<sequence>MTEGPHSLPRLFNRCLPSCLALLSLYARHLASLLLPSDNMGAELSAPEPGTEFQVIGAGLSRTGTASFSEALRILLGGPVYHTGTQVSTGKGPASEMLSWNTLLSHWPSRTASDKAIIHRILKERFDGFAAATDVPAAQLVEELMEIYPNAKVICTTRDAESWAKSVNGLSSIALQWFLGFVLFPLPSMRHFPKFCELLETQWHYLYGERAPMTAQTYHRHVEWLKGVVPEDKLVFYSVKDGWEPLCKALGKEVPKNMPFPRINDAEAVDKLAKELITKGLMRWAVVFATAGIAVAAFWMSRA</sequence>
<protein>
    <recommendedName>
        <fullName evidence="5">NAD dependent epimerase/dehydratase</fullName>
    </recommendedName>
</protein>
<reference evidence="3" key="1">
    <citation type="journal article" date="2020" name="Stud. Mycol.">
        <title>101 Dothideomycetes genomes: a test case for predicting lifestyles and emergence of pathogens.</title>
        <authorList>
            <person name="Haridas S."/>
            <person name="Albert R."/>
            <person name="Binder M."/>
            <person name="Bloem J."/>
            <person name="Labutti K."/>
            <person name="Salamov A."/>
            <person name="Andreopoulos B."/>
            <person name="Baker S."/>
            <person name="Barry K."/>
            <person name="Bills G."/>
            <person name="Bluhm B."/>
            <person name="Cannon C."/>
            <person name="Castanera R."/>
            <person name="Culley D."/>
            <person name="Daum C."/>
            <person name="Ezra D."/>
            <person name="Gonzalez J."/>
            <person name="Henrissat B."/>
            <person name="Kuo A."/>
            <person name="Liang C."/>
            <person name="Lipzen A."/>
            <person name="Lutzoni F."/>
            <person name="Magnuson J."/>
            <person name="Mondo S."/>
            <person name="Nolan M."/>
            <person name="Ohm R."/>
            <person name="Pangilinan J."/>
            <person name="Park H.-J."/>
            <person name="Ramirez L."/>
            <person name="Alfaro M."/>
            <person name="Sun H."/>
            <person name="Tritt A."/>
            <person name="Yoshinaga Y."/>
            <person name="Zwiers L.-H."/>
            <person name="Turgeon B."/>
            <person name="Goodwin S."/>
            <person name="Spatafora J."/>
            <person name="Crous P."/>
            <person name="Grigoriev I."/>
        </authorList>
    </citation>
    <scope>NUCLEOTIDE SEQUENCE</scope>
    <source>
        <strain evidence="3">CBS 122368</strain>
    </source>
</reference>
<feature type="chain" id="PRO_5025564418" description="NAD dependent epimerase/dehydratase" evidence="2">
    <location>
        <begin position="32"/>
        <end position="303"/>
    </location>
</feature>
<dbReference type="AlphaFoldDB" id="A0A6A6I6N4"/>
<name>A0A6A6I6N4_9PLEO</name>
<dbReference type="InterPro" id="IPR040632">
    <property type="entry name" value="Sulfotransfer_4"/>
</dbReference>
<evidence type="ECO:0008006" key="5">
    <source>
        <dbReference type="Google" id="ProtNLM"/>
    </source>
</evidence>
<evidence type="ECO:0000313" key="3">
    <source>
        <dbReference type="EMBL" id="KAF2245738.1"/>
    </source>
</evidence>